<keyword evidence="2" id="KW-1185">Reference proteome</keyword>
<reference evidence="1 2" key="1">
    <citation type="submission" date="2020-02" db="EMBL/GenBank/DDBJ databases">
        <title>The whole genome sequence of CPCC 205119.</title>
        <authorList>
            <person name="Jiang Z."/>
        </authorList>
    </citation>
    <scope>NUCLEOTIDE SEQUENCE [LARGE SCALE GENOMIC DNA]</scope>
    <source>
        <strain evidence="1 2">CPCC 205119</strain>
    </source>
</reference>
<gene>
    <name evidence="1" type="ORF">G1H19_10225</name>
</gene>
<accession>A0A7K3WDD8</accession>
<dbReference type="EMBL" id="JAAGWK010000011">
    <property type="protein sequence ID" value="NEL54377.1"/>
    <property type="molecule type" value="Genomic_DNA"/>
</dbReference>
<evidence type="ECO:0000313" key="1">
    <source>
        <dbReference type="EMBL" id="NEL54377.1"/>
    </source>
</evidence>
<comment type="caution">
    <text evidence="1">The sequence shown here is derived from an EMBL/GenBank/DDBJ whole genome shotgun (WGS) entry which is preliminary data.</text>
</comment>
<dbReference type="RefSeq" id="WP_152727594.1">
    <property type="nucleotide sequence ID" value="NZ_JAABOZ010000001.1"/>
</dbReference>
<dbReference type="AlphaFoldDB" id="A0A7K3WDD8"/>
<name>A0A7K3WDD8_9ACTN</name>
<protein>
    <submittedName>
        <fullName evidence="1">Uncharacterized protein</fullName>
    </submittedName>
</protein>
<sequence length="143" mass="15636">MDNVLTRRQDVAGLARLLGDFGGPAVRRIAAGHLVTCRAHAATASDMGFEVLNGGRRRQGADGLLIRHASRQAQRGALHFWVASNDGAFSRIAELGYLTVLTLDETRVSARLRAAAIAVISLRRAANEWRTHYENCVPYTWPA</sequence>
<dbReference type="Proteomes" id="UP000470470">
    <property type="component" value="Unassembled WGS sequence"/>
</dbReference>
<organism evidence="1 2">
    <name type="scientific">Goekera deserti</name>
    <dbReference type="NCBI Taxonomy" id="2497753"/>
    <lineage>
        <taxon>Bacteria</taxon>
        <taxon>Bacillati</taxon>
        <taxon>Actinomycetota</taxon>
        <taxon>Actinomycetes</taxon>
        <taxon>Geodermatophilales</taxon>
        <taxon>Geodermatophilaceae</taxon>
        <taxon>Goekera</taxon>
    </lineage>
</organism>
<evidence type="ECO:0000313" key="2">
    <source>
        <dbReference type="Proteomes" id="UP000470470"/>
    </source>
</evidence>
<proteinExistence type="predicted"/>